<protein>
    <submittedName>
        <fullName evidence="2">Uncharacterized protein</fullName>
    </submittedName>
</protein>
<dbReference type="AlphaFoldDB" id="A0A1F6M760"/>
<evidence type="ECO:0000256" key="1">
    <source>
        <dbReference type="SAM" id="Coils"/>
    </source>
</evidence>
<gene>
    <name evidence="2" type="ORF">A3B90_01860</name>
</gene>
<feature type="coiled-coil region" evidence="1">
    <location>
        <begin position="6"/>
        <end position="40"/>
    </location>
</feature>
<comment type="caution">
    <text evidence="2">The sequence shown here is derived from an EMBL/GenBank/DDBJ whole genome shotgun (WGS) entry which is preliminary data.</text>
</comment>
<accession>A0A1F6M760</accession>
<keyword evidence="1" id="KW-0175">Coiled coil</keyword>
<dbReference type="STRING" id="1798676.A3B90_01860"/>
<dbReference type="Proteomes" id="UP000178742">
    <property type="component" value="Unassembled WGS sequence"/>
</dbReference>
<reference evidence="2 3" key="1">
    <citation type="journal article" date="2016" name="Nat. Commun.">
        <title>Thousands of microbial genomes shed light on interconnected biogeochemical processes in an aquifer system.</title>
        <authorList>
            <person name="Anantharaman K."/>
            <person name="Brown C.T."/>
            <person name="Hug L.A."/>
            <person name="Sharon I."/>
            <person name="Castelle C.J."/>
            <person name="Probst A.J."/>
            <person name="Thomas B.C."/>
            <person name="Singh A."/>
            <person name="Wilkins M.J."/>
            <person name="Karaoz U."/>
            <person name="Brodie E.L."/>
            <person name="Williams K.H."/>
            <person name="Hubbard S.S."/>
            <person name="Banfield J.F."/>
        </authorList>
    </citation>
    <scope>NUCLEOTIDE SEQUENCE [LARGE SCALE GENOMIC DNA]</scope>
</reference>
<proteinExistence type="predicted"/>
<sequence>MSIPSAQDLSLRQDNARAQLKKLQQAYSLFLEEWEKLEEQERSVFRVLADHIDKKQIHSVNKKINSIIDSL</sequence>
<dbReference type="EMBL" id="MFPX01000002">
    <property type="protein sequence ID" value="OGH67388.1"/>
    <property type="molecule type" value="Genomic_DNA"/>
</dbReference>
<name>A0A1F6M760_9BACT</name>
<evidence type="ECO:0000313" key="3">
    <source>
        <dbReference type="Proteomes" id="UP000178742"/>
    </source>
</evidence>
<evidence type="ECO:0000313" key="2">
    <source>
        <dbReference type="EMBL" id="OGH67388.1"/>
    </source>
</evidence>
<organism evidence="2 3">
    <name type="scientific">Candidatus Magasanikbacteria bacterium RIFCSPHIGHO2_02_FULL_41_13</name>
    <dbReference type="NCBI Taxonomy" id="1798676"/>
    <lineage>
        <taxon>Bacteria</taxon>
        <taxon>Candidatus Magasanikiibacteriota</taxon>
    </lineage>
</organism>